<organism evidence="1 2">
    <name type="scientific">Streptomyces coeruleoprunus</name>
    <dbReference type="NCBI Taxonomy" id="285563"/>
    <lineage>
        <taxon>Bacteria</taxon>
        <taxon>Bacillati</taxon>
        <taxon>Actinomycetota</taxon>
        <taxon>Actinomycetes</taxon>
        <taxon>Kitasatosporales</taxon>
        <taxon>Streptomycetaceae</taxon>
        <taxon>Streptomyces</taxon>
    </lineage>
</organism>
<protein>
    <submittedName>
        <fullName evidence="1">Uncharacterized protein</fullName>
    </submittedName>
</protein>
<name>A0ABV9XRA4_9ACTN</name>
<evidence type="ECO:0000313" key="2">
    <source>
        <dbReference type="Proteomes" id="UP001595829"/>
    </source>
</evidence>
<gene>
    <name evidence="1" type="ORF">ACFPM3_33600</name>
</gene>
<keyword evidence="2" id="KW-1185">Reference proteome</keyword>
<dbReference type="Proteomes" id="UP001595829">
    <property type="component" value="Unassembled WGS sequence"/>
</dbReference>
<reference evidence="2" key="1">
    <citation type="journal article" date="2019" name="Int. J. Syst. Evol. Microbiol.">
        <title>The Global Catalogue of Microorganisms (GCM) 10K type strain sequencing project: providing services to taxonomists for standard genome sequencing and annotation.</title>
        <authorList>
            <consortium name="The Broad Institute Genomics Platform"/>
            <consortium name="The Broad Institute Genome Sequencing Center for Infectious Disease"/>
            <person name="Wu L."/>
            <person name="Ma J."/>
        </authorList>
    </citation>
    <scope>NUCLEOTIDE SEQUENCE [LARGE SCALE GENOMIC DNA]</scope>
    <source>
        <strain evidence="2">CGMCC 4.1648</strain>
    </source>
</reference>
<accession>A0ABV9XRA4</accession>
<comment type="caution">
    <text evidence="1">The sequence shown here is derived from an EMBL/GenBank/DDBJ whole genome shotgun (WGS) entry which is preliminary data.</text>
</comment>
<evidence type="ECO:0000313" key="1">
    <source>
        <dbReference type="EMBL" id="MFC5027083.1"/>
    </source>
</evidence>
<dbReference type="RefSeq" id="WP_345691554.1">
    <property type="nucleotide sequence ID" value="NZ_BAABIT010000001.1"/>
</dbReference>
<proteinExistence type="predicted"/>
<sequence length="64" mass="6815">MREGRPGLRIEVELPGGLSVSLRVSLLAALAIADRYGHDVTADRASVWAEIDGAATEEEPRRGG</sequence>
<dbReference type="EMBL" id="JBHSJD010000027">
    <property type="protein sequence ID" value="MFC5027083.1"/>
    <property type="molecule type" value="Genomic_DNA"/>
</dbReference>